<proteinExistence type="predicted"/>
<reference evidence="2 3" key="1">
    <citation type="journal article" date="2022" name="Allergy">
        <title>Genome assembly and annotation of Periplaneta americana reveal a comprehensive cockroach allergen profile.</title>
        <authorList>
            <person name="Wang L."/>
            <person name="Xiong Q."/>
            <person name="Saelim N."/>
            <person name="Wang L."/>
            <person name="Nong W."/>
            <person name="Wan A.T."/>
            <person name="Shi M."/>
            <person name="Liu X."/>
            <person name="Cao Q."/>
            <person name="Hui J.H.L."/>
            <person name="Sookrung N."/>
            <person name="Leung T.F."/>
            <person name="Tungtrongchitr A."/>
            <person name="Tsui S.K.W."/>
        </authorList>
    </citation>
    <scope>NUCLEOTIDE SEQUENCE [LARGE SCALE GENOMIC DNA]</scope>
    <source>
        <strain evidence="2">PWHHKU_190912</strain>
    </source>
</reference>
<feature type="compositionally biased region" description="Basic and acidic residues" evidence="1">
    <location>
        <begin position="1"/>
        <end position="14"/>
    </location>
</feature>
<gene>
    <name evidence="2" type="ORF">ANN_01257</name>
</gene>
<evidence type="ECO:0000313" key="2">
    <source>
        <dbReference type="EMBL" id="KAJ4449851.1"/>
    </source>
</evidence>
<sequence>MPFDTLKTDPHLPRESQNGNTSAKSVLCFRVREDHFCGCWTWKVITKARSSLPAFITYLRLDSVVYA</sequence>
<dbReference type="EMBL" id="JAJSOF020000003">
    <property type="protein sequence ID" value="KAJ4449851.1"/>
    <property type="molecule type" value="Genomic_DNA"/>
</dbReference>
<organism evidence="2 3">
    <name type="scientific">Periplaneta americana</name>
    <name type="common">American cockroach</name>
    <name type="synonym">Blatta americana</name>
    <dbReference type="NCBI Taxonomy" id="6978"/>
    <lineage>
        <taxon>Eukaryota</taxon>
        <taxon>Metazoa</taxon>
        <taxon>Ecdysozoa</taxon>
        <taxon>Arthropoda</taxon>
        <taxon>Hexapoda</taxon>
        <taxon>Insecta</taxon>
        <taxon>Pterygota</taxon>
        <taxon>Neoptera</taxon>
        <taxon>Polyneoptera</taxon>
        <taxon>Dictyoptera</taxon>
        <taxon>Blattodea</taxon>
        <taxon>Blattoidea</taxon>
        <taxon>Blattidae</taxon>
        <taxon>Blattinae</taxon>
        <taxon>Periplaneta</taxon>
    </lineage>
</organism>
<accession>A0ABQ8TVH4</accession>
<keyword evidence="3" id="KW-1185">Reference proteome</keyword>
<dbReference type="Proteomes" id="UP001148838">
    <property type="component" value="Unassembled WGS sequence"/>
</dbReference>
<name>A0ABQ8TVH4_PERAM</name>
<evidence type="ECO:0000256" key="1">
    <source>
        <dbReference type="SAM" id="MobiDB-lite"/>
    </source>
</evidence>
<protein>
    <submittedName>
        <fullName evidence="2">Uncharacterized protein</fullName>
    </submittedName>
</protein>
<comment type="caution">
    <text evidence="2">The sequence shown here is derived from an EMBL/GenBank/DDBJ whole genome shotgun (WGS) entry which is preliminary data.</text>
</comment>
<feature type="region of interest" description="Disordered" evidence="1">
    <location>
        <begin position="1"/>
        <end position="21"/>
    </location>
</feature>
<evidence type="ECO:0000313" key="3">
    <source>
        <dbReference type="Proteomes" id="UP001148838"/>
    </source>
</evidence>